<comment type="similarity">
    <text evidence="2 10">Belongs to the fimbrial export usher family.</text>
</comment>
<dbReference type="SUPFAM" id="SSF141729">
    <property type="entry name" value="FimD N-terminal domain-like"/>
    <property type="match status" value="1"/>
</dbReference>
<organism evidence="13">
    <name type="scientific">Pantoea sp. BJ2</name>
    <dbReference type="NCBI Taxonomy" id="3141322"/>
    <lineage>
        <taxon>Bacteria</taxon>
        <taxon>Pseudomonadati</taxon>
        <taxon>Pseudomonadota</taxon>
        <taxon>Gammaproteobacteria</taxon>
        <taxon>Enterobacterales</taxon>
        <taxon>Erwiniaceae</taxon>
        <taxon>Pantoea</taxon>
    </lineage>
</organism>
<protein>
    <submittedName>
        <fullName evidence="13">Fimbria/pilus outer membrane usher protein</fullName>
    </submittedName>
</protein>
<dbReference type="Gene3D" id="2.60.40.3110">
    <property type="match status" value="1"/>
</dbReference>
<keyword evidence="9 10" id="KW-0998">Cell outer membrane</keyword>
<dbReference type="FunFam" id="2.60.40.3110:FF:000001">
    <property type="entry name" value="Putative fimbrial outer membrane usher"/>
    <property type="match status" value="1"/>
</dbReference>
<keyword evidence="7" id="KW-0732">Signal</keyword>
<accession>A0AAU7U4I5</accession>
<evidence type="ECO:0000256" key="7">
    <source>
        <dbReference type="ARBA" id="ARBA00022729"/>
    </source>
</evidence>
<dbReference type="GO" id="GO:0009297">
    <property type="term" value="P:pilus assembly"/>
    <property type="evidence" value="ECO:0007669"/>
    <property type="project" value="InterPro"/>
</dbReference>
<keyword evidence="8 10" id="KW-0472">Membrane</keyword>
<keyword evidence="5 10" id="KW-1029">Fimbrium biogenesis</keyword>
<evidence type="ECO:0000256" key="6">
    <source>
        <dbReference type="ARBA" id="ARBA00022692"/>
    </source>
</evidence>
<comment type="subcellular location">
    <subcellularLocation>
        <location evidence="1 10">Cell outer membrane</location>
        <topology evidence="1 10">Multi-pass membrane protein</topology>
    </subcellularLocation>
</comment>
<sequence>MLRLNKNKAWNRLAVELRWRLMMGWAAAGIIYAPHASAELYFDVSDINESSGNTANIDSFKYGTIPEGTYRVDVYVNQQYFLNQEIDFKNQAGLYGLQPVLTVKEWENMGARSPGLTAEKDKNTKLTDIGRYIPGAAAAFDYNHQKLVITIPQAYLNTRARNSIDPSRWDNGINAFLMSYNINASEGRQRDDDTQSDSLYVNLRPGINLGAWRLRNNSSYTRNVQKFDSVFSNRTRYVTDKWQSLSTYAQRDLVSLKSRLTLGESYTPGDVFESFTFTGVQLASDDNMLPDSLRGFAPVVRGVAATNAQVIVSQNGAIVYQTFVPPGPFALTDILPAANGGELNVSIKEADGSVKNFIQPFASIRGMQREGRVRFSATAGRYRSFYNGADKPAFTQGVAQYGFSNDITFFGGSIVAEKYLALNGGIAKSLGDFGSVSLDTTFASTTLKNDEKKKGQSYRLQYSKSIPDTGSVLSVAGYRYNTSGYYDFAERNQMNITNDDSWQWQYNKRSGLQVSLSQSLSDWGNLSASYYQQNYWNTEGIARTASLNYSKNINQITWNLSLLSSRTPYNPTDNQIAISVQVPLDQWLTGARARYSFSHSDDSGTSNQVSLNGSLPWAKNIDYGIQQGVNSQSHANGGVSGSWRGSAGVLSGGYSYSGDSRLANVGLTGSLVAHKGGVTAGQQIYESGILVHTPGASGISVEDSSNIKTDWNGYAIVPVATAYRANRVKVSPGDVDTDADVSNPLTTVVPTRGALVLAEFETNIGRKALVRLMHNDKAVPFGARVFIDRKQNSKNITMPFYVGDNGDVYLTGLSDNESVSVEWNEGEVTVSCRTNIETGDLSRTRKGIIETRAECR</sequence>
<evidence type="ECO:0000256" key="9">
    <source>
        <dbReference type="ARBA" id="ARBA00023237"/>
    </source>
</evidence>
<gene>
    <name evidence="13" type="ORF">AAF463_24760</name>
</gene>
<dbReference type="EMBL" id="CP158294">
    <property type="protein sequence ID" value="XBV47537.1"/>
    <property type="molecule type" value="Genomic_DNA"/>
</dbReference>
<dbReference type="InterPro" id="IPR043142">
    <property type="entry name" value="PapC-like_C_sf"/>
</dbReference>
<dbReference type="InterPro" id="IPR000015">
    <property type="entry name" value="Fimb_usher"/>
</dbReference>
<keyword evidence="4" id="KW-1134">Transmembrane beta strand</keyword>
<dbReference type="RefSeq" id="WP_350262578.1">
    <property type="nucleotide sequence ID" value="NZ_CP158294.1"/>
</dbReference>
<evidence type="ECO:0000256" key="8">
    <source>
        <dbReference type="ARBA" id="ARBA00023136"/>
    </source>
</evidence>
<evidence type="ECO:0000259" key="12">
    <source>
        <dbReference type="Pfam" id="PF13954"/>
    </source>
</evidence>
<dbReference type="PROSITE" id="PS01151">
    <property type="entry name" value="FIMBRIAL_USHER"/>
    <property type="match status" value="1"/>
</dbReference>
<dbReference type="InterPro" id="IPR037224">
    <property type="entry name" value="PapC_N_sf"/>
</dbReference>
<dbReference type="Gene3D" id="2.60.40.2070">
    <property type="match status" value="1"/>
</dbReference>
<dbReference type="InterPro" id="IPR025949">
    <property type="entry name" value="PapC-like_C"/>
</dbReference>
<proteinExistence type="inferred from homology"/>
<dbReference type="InterPro" id="IPR042186">
    <property type="entry name" value="FimD_plug_dom"/>
</dbReference>
<keyword evidence="6 10" id="KW-0812">Transmembrane</keyword>
<dbReference type="GO" id="GO:0015473">
    <property type="term" value="F:fimbrial usher porin activity"/>
    <property type="evidence" value="ECO:0007669"/>
    <property type="project" value="InterPro"/>
</dbReference>
<dbReference type="InterPro" id="IPR018030">
    <property type="entry name" value="Fimbrial_membr_usher_CS"/>
</dbReference>
<keyword evidence="3 10" id="KW-0813">Transport</keyword>
<dbReference type="PANTHER" id="PTHR30451">
    <property type="entry name" value="OUTER MEMBRANE USHER PROTEIN"/>
    <property type="match status" value="1"/>
</dbReference>
<dbReference type="InterPro" id="IPR025885">
    <property type="entry name" value="PapC_N"/>
</dbReference>
<evidence type="ECO:0000256" key="1">
    <source>
        <dbReference type="ARBA" id="ARBA00004571"/>
    </source>
</evidence>
<dbReference type="AlphaFoldDB" id="A0AAU7U4I5"/>
<dbReference type="Pfam" id="PF00577">
    <property type="entry name" value="Usher"/>
    <property type="match status" value="1"/>
</dbReference>
<dbReference type="PANTHER" id="PTHR30451:SF21">
    <property type="entry name" value="FIMBRIAL USHER DOMAIN-CONTAINING PROTEIN YDET-RELATED"/>
    <property type="match status" value="1"/>
</dbReference>
<evidence type="ECO:0000256" key="2">
    <source>
        <dbReference type="ARBA" id="ARBA00008064"/>
    </source>
</evidence>
<geneLocation type="plasmid" evidence="13">
    <name>plasmindB</name>
</geneLocation>
<dbReference type="Gene3D" id="3.10.20.410">
    <property type="match status" value="1"/>
</dbReference>
<name>A0AAU7U4I5_9GAMM</name>
<dbReference type="GO" id="GO:0009279">
    <property type="term" value="C:cell outer membrane"/>
    <property type="evidence" value="ECO:0007669"/>
    <property type="project" value="UniProtKB-SubCell"/>
</dbReference>
<keyword evidence="13" id="KW-0614">Plasmid</keyword>
<evidence type="ECO:0000256" key="10">
    <source>
        <dbReference type="RuleBase" id="RU003884"/>
    </source>
</evidence>
<evidence type="ECO:0000259" key="11">
    <source>
        <dbReference type="Pfam" id="PF13953"/>
    </source>
</evidence>
<evidence type="ECO:0000256" key="4">
    <source>
        <dbReference type="ARBA" id="ARBA00022452"/>
    </source>
</evidence>
<evidence type="ECO:0000256" key="5">
    <source>
        <dbReference type="ARBA" id="ARBA00022558"/>
    </source>
</evidence>
<dbReference type="Pfam" id="PF13954">
    <property type="entry name" value="PapC_N"/>
    <property type="match status" value="1"/>
</dbReference>
<feature type="domain" description="PapC N-terminal" evidence="12">
    <location>
        <begin position="41"/>
        <end position="184"/>
    </location>
</feature>
<evidence type="ECO:0000256" key="3">
    <source>
        <dbReference type="ARBA" id="ARBA00022448"/>
    </source>
</evidence>
<reference evidence="13" key="1">
    <citation type="submission" date="2024-06" db="EMBL/GenBank/DDBJ databases">
        <title>Multiomics insights into the TNT degradation mechanism by Pantoea sp. BJ2 isolated from an ammunition destruction site.</title>
        <authorList>
            <person name="Luo J."/>
        </authorList>
    </citation>
    <scope>NUCLEOTIDE SEQUENCE</scope>
    <source>
        <strain evidence="13">BJ2</strain>
        <plasmid evidence="13">plasmindB</plasmid>
    </source>
</reference>
<dbReference type="Pfam" id="PF13953">
    <property type="entry name" value="PapC_C"/>
    <property type="match status" value="1"/>
</dbReference>
<evidence type="ECO:0000313" key="13">
    <source>
        <dbReference type="EMBL" id="XBV47537.1"/>
    </source>
</evidence>
<dbReference type="Gene3D" id="2.60.40.2610">
    <property type="entry name" value="Outer membrane usher protein FimD, plug domain"/>
    <property type="match status" value="1"/>
</dbReference>
<feature type="domain" description="PapC-like C-terminal" evidence="11">
    <location>
        <begin position="770"/>
        <end position="836"/>
    </location>
</feature>